<proteinExistence type="predicted"/>
<accession>A0A915JZC3</accession>
<evidence type="ECO:0000313" key="2">
    <source>
        <dbReference type="WBParaSite" id="nRc.2.0.1.t31409-RA"/>
    </source>
</evidence>
<name>A0A915JZC3_ROMCU</name>
<sequence length="117" mass="12768">MAESSYMDPPMPPRLRGVVSSIRIPTALVPHCPLVPNSPLYAEPWSTWRHGLRRALASSKSYSLFTGLESIASLLSPDGRGHTGSDELWHHSGVPNYPVIPNPPFSVQPCSTRSHGL</sequence>
<evidence type="ECO:0000313" key="1">
    <source>
        <dbReference type="Proteomes" id="UP000887565"/>
    </source>
</evidence>
<reference evidence="2" key="1">
    <citation type="submission" date="2022-11" db="UniProtKB">
        <authorList>
            <consortium name="WormBaseParasite"/>
        </authorList>
    </citation>
    <scope>IDENTIFICATION</scope>
</reference>
<dbReference type="Proteomes" id="UP000887565">
    <property type="component" value="Unplaced"/>
</dbReference>
<protein>
    <submittedName>
        <fullName evidence="2">Uncharacterized protein</fullName>
    </submittedName>
</protein>
<organism evidence="1 2">
    <name type="scientific">Romanomermis culicivorax</name>
    <name type="common">Nematode worm</name>
    <dbReference type="NCBI Taxonomy" id="13658"/>
    <lineage>
        <taxon>Eukaryota</taxon>
        <taxon>Metazoa</taxon>
        <taxon>Ecdysozoa</taxon>
        <taxon>Nematoda</taxon>
        <taxon>Enoplea</taxon>
        <taxon>Dorylaimia</taxon>
        <taxon>Mermithida</taxon>
        <taxon>Mermithoidea</taxon>
        <taxon>Mermithidae</taxon>
        <taxon>Romanomermis</taxon>
    </lineage>
</organism>
<dbReference type="WBParaSite" id="nRc.2.0.1.t31409-RA">
    <property type="protein sequence ID" value="nRc.2.0.1.t31409-RA"/>
    <property type="gene ID" value="nRc.2.0.1.g31409"/>
</dbReference>
<dbReference type="AlphaFoldDB" id="A0A915JZC3"/>
<keyword evidence="1" id="KW-1185">Reference proteome</keyword>